<evidence type="ECO:0000256" key="2">
    <source>
        <dbReference type="ARBA" id="ARBA00022679"/>
    </source>
</evidence>
<dbReference type="EMBL" id="JAYDYQ010001609">
    <property type="protein sequence ID" value="KAK4487538.1"/>
    <property type="molecule type" value="Genomic_DNA"/>
</dbReference>
<dbReference type="Pfam" id="PF00201">
    <property type="entry name" value="UDPGT"/>
    <property type="match status" value="1"/>
</dbReference>
<reference evidence="3 4" key="1">
    <citation type="journal article" date="2023" name="bioRxiv">
        <title>Genome report: Whole genome sequence and annotation of Penstemon davidsonii.</title>
        <authorList>
            <person name="Ostevik K.L."/>
            <person name="Alabady M."/>
            <person name="Zhang M."/>
            <person name="Rausher M.D."/>
        </authorList>
    </citation>
    <scope>NUCLEOTIDE SEQUENCE [LARGE SCALE GENOMIC DNA]</scope>
    <source>
        <strain evidence="3">DNT005</strain>
        <tissue evidence="3">Whole leaf</tissue>
    </source>
</reference>
<dbReference type="CDD" id="cd03784">
    <property type="entry name" value="GT1_Gtf-like"/>
    <property type="match status" value="1"/>
</dbReference>
<evidence type="ECO:0000313" key="4">
    <source>
        <dbReference type="Proteomes" id="UP001291926"/>
    </source>
</evidence>
<sequence length="275" mass="31012">MKLSKSQNSNNTKELDIFSKARESGLDISYTTINDGFPIEFDRVLHLEEYWDSLLEHFPARVDEFVGSIIESNPSMVHFLVVDTIFHWPAAIASKYKLVNVSFWTEPALVFSLAYHTEALRENGHFPCKDIVSSIDAEVLPTGFKDKVGDKGLIIPWCNQIKVLSNPAVGRFLTHCGWNSILESIWCSTPMICYPITYDQPTNKKLVVDDWKIGIGLFDGSTSINSGIQRDEVAKKIKTFMSTLEGYEQETKKVQAILQSAIEIDGSSERNLINL</sequence>
<dbReference type="Proteomes" id="UP001291926">
    <property type="component" value="Unassembled WGS sequence"/>
</dbReference>
<evidence type="ECO:0000256" key="1">
    <source>
        <dbReference type="ARBA" id="ARBA00009995"/>
    </source>
</evidence>
<organism evidence="3 4">
    <name type="scientific">Penstemon davidsonii</name>
    <dbReference type="NCBI Taxonomy" id="160366"/>
    <lineage>
        <taxon>Eukaryota</taxon>
        <taxon>Viridiplantae</taxon>
        <taxon>Streptophyta</taxon>
        <taxon>Embryophyta</taxon>
        <taxon>Tracheophyta</taxon>
        <taxon>Spermatophyta</taxon>
        <taxon>Magnoliopsida</taxon>
        <taxon>eudicotyledons</taxon>
        <taxon>Gunneridae</taxon>
        <taxon>Pentapetalae</taxon>
        <taxon>asterids</taxon>
        <taxon>lamiids</taxon>
        <taxon>Lamiales</taxon>
        <taxon>Plantaginaceae</taxon>
        <taxon>Cheloneae</taxon>
        <taxon>Penstemon</taxon>
    </lineage>
</organism>
<proteinExistence type="inferred from homology"/>
<comment type="similarity">
    <text evidence="1">Belongs to the UDP-glycosyltransferase family.</text>
</comment>
<dbReference type="InterPro" id="IPR002213">
    <property type="entry name" value="UDP_glucos_trans"/>
</dbReference>
<comment type="caution">
    <text evidence="3">The sequence shown here is derived from an EMBL/GenBank/DDBJ whole genome shotgun (WGS) entry which is preliminary data.</text>
</comment>
<keyword evidence="2" id="KW-0808">Transferase</keyword>
<gene>
    <name evidence="3" type="ORF">RD792_005812</name>
</gene>
<keyword evidence="4" id="KW-1185">Reference proteome</keyword>
<accession>A0ABR0DFK4</accession>
<dbReference type="PANTHER" id="PTHR11926:SF774">
    <property type="entry name" value="UDP-GLYCOSYLTRANSFERASE 85A1-RELATED"/>
    <property type="match status" value="1"/>
</dbReference>
<evidence type="ECO:0000313" key="3">
    <source>
        <dbReference type="EMBL" id="KAK4487538.1"/>
    </source>
</evidence>
<dbReference type="SUPFAM" id="SSF53756">
    <property type="entry name" value="UDP-Glycosyltransferase/glycogen phosphorylase"/>
    <property type="match status" value="1"/>
</dbReference>
<protein>
    <submittedName>
        <fullName evidence="3">Uncharacterized protein</fullName>
    </submittedName>
</protein>
<dbReference type="PANTHER" id="PTHR11926">
    <property type="entry name" value="GLUCOSYL/GLUCURONOSYL TRANSFERASES"/>
    <property type="match status" value="1"/>
</dbReference>
<name>A0ABR0DFK4_9LAMI</name>
<dbReference type="Gene3D" id="3.40.50.2000">
    <property type="entry name" value="Glycogen Phosphorylase B"/>
    <property type="match status" value="3"/>
</dbReference>